<organism evidence="2 3">
    <name type="scientific">Cercospora zeae-maydis SCOH1-5</name>
    <dbReference type="NCBI Taxonomy" id="717836"/>
    <lineage>
        <taxon>Eukaryota</taxon>
        <taxon>Fungi</taxon>
        <taxon>Dikarya</taxon>
        <taxon>Ascomycota</taxon>
        <taxon>Pezizomycotina</taxon>
        <taxon>Dothideomycetes</taxon>
        <taxon>Dothideomycetidae</taxon>
        <taxon>Mycosphaerellales</taxon>
        <taxon>Mycosphaerellaceae</taxon>
        <taxon>Cercospora</taxon>
    </lineage>
</organism>
<accession>A0A6A6F5W1</accession>
<keyword evidence="3" id="KW-1185">Reference proteome</keyword>
<evidence type="ECO:0000313" key="2">
    <source>
        <dbReference type="EMBL" id="KAF2208704.1"/>
    </source>
</evidence>
<keyword evidence="1" id="KW-0812">Transmembrane</keyword>
<evidence type="ECO:0000256" key="1">
    <source>
        <dbReference type="SAM" id="Phobius"/>
    </source>
</evidence>
<feature type="transmembrane region" description="Helical" evidence="1">
    <location>
        <begin position="126"/>
        <end position="152"/>
    </location>
</feature>
<evidence type="ECO:0000313" key="3">
    <source>
        <dbReference type="Proteomes" id="UP000799539"/>
    </source>
</evidence>
<sequence length="176" mass="19848">MDLDPPDGKAFHIILLRILITVATIFIATYFLATISANTGDVIQELLCSRHSHHYHLSLDNDHDNDNDHYKHEDPSPHDRRLPFYAAITLSTVHIFLFVSYYFFLAGVDGDGEEEEELGGLAIAKYAERICIVLLAIEGVAVFFVGLIGVVVKGVRWYLVTRHGYAAWWEDDGTLD</sequence>
<dbReference type="EMBL" id="ML992692">
    <property type="protein sequence ID" value="KAF2208704.1"/>
    <property type="molecule type" value="Genomic_DNA"/>
</dbReference>
<dbReference type="AlphaFoldDB" id="A0A6A6F5W1"/>
<keyword evidence="1" id="KW-0472">Membrane</keyword>
<protein>
    <submittedName>
        <fullName evidence="2">Uncharacterized protein</fullName>
    </submittedName>
</protein>
<dbReference type="Proteomes" id="UP000799539">
    <property type="component" value="Unassembled WGS sequence"/>
</dbReference>
<feature type="transmembrane region" description="Helical" evidence="1">
    <location>
        <begin position="84"/>
        <end position="106"/>
    </location>
</feature>
<name>A0A6A6F5W1_9PEZI</name>
<reference evidence="2" key="1">
    <citation type="journal article" date="2020" name="Stud. Mycol.">
        <title>101 Dothideomycetes genomes: a test case for predicting lifestyles and emergence of pathogens.</title>
        <authorList>
            <person name="Haridas S."/>
            <person name="Albert R."/>
            <person name="Binder M."/>
            <person name="Bloem J."/>
            <person name="Labutti K."/>
            <person name="Salamov A."/>
            <person name="Andreopoulos B."/>
            <person name="Baker S."/>
            <person name="Barry K."/>
            <person name="Bills G."/>
            <person name="Bluhm B."/>
            <person name="Cannon C."/>
            <person name="Castanera R."/>
            <person name="Culley D."/>
            <person name="Daum C."/>
            <person name="Ezra D."/>
            <person name="Gonzalez J."/>
            <person name="Henrissat B."/>
            <person name="Kuo A."/>
            <person name="Liang C."/>
            <person name="Lipzen A."/>
            <person name="Lutzoni F."/>
            <person name="Magnuson J."/>
            <person name="Mondo S."/>
            <person name="Nolan M."/>
            <person name="Ohm R."/>
            <person name="Pangilinan J."/>
            <person name="Park H.-J."/>
            <person name="Ramirez L."/>
            <person name="Alfaro M."/>
            <person name="Sun H."/>
            <person name="Tritt A."/>
            <person name="Yoshinaga Y."/>
            <person name="Zwiers L.-H."/>
            <person name="Turgeon B."/>
            <person name="Goodwin S."/>
            <person name="Spatafora J."/>
            <person name="Crous P."/>
            <person name="Grigoriev I."/>
        </authorList>
    </citation>
    <scope>NUCLEOTIDE SEQUENCE</scope>
    <source>
        <strain evidence="2">SCOH1-5</strain>
    </source>
</reference>
<keyword evidence="1" id="KW-1133">Transmembrane helix</keyword>
<proteinExistence type="predicted"/>
<dbReference type="OrthoDB" id="10348545at2759"/>
<gene>
    <name evidence="2" type="ORF">CERZMDRAFT_101146</name>
</gene>
<feature type="transmembrane region" description="Helical" evidence="1">
    <location>
        <begin position="12"/>
        <end position="33"/>
    </location>
</feature>